<dbReference type="Proteomes" id="UP000199495">
    <property type="component" value="Unassembled WGS sequence"/>
</dbReference>
<dbReference type="InterPro" id="IPR035940">
    <property type="entry name" value="CAP_sf"/>
</dbReference>
<name>A0A1G7VEA4_9HYPH</name>
<gene>
    <name evidence="2" type="ORF">SAMN04487974_10476</name>
</gene>
<proteinExistence type="predicted"/>
<dbReference type="CDD" id="cd05379">
    <property type="entry name" value="CAP_bacterial"/>
    <property type="match status" value="1"/>
</dbReference>
<evidence type="ECO:0000313" key="2">
    <source>
        <dbReference type="EMBL" id="SDG57888.1"/>
    </source>
</evidence>
<sequence>MSTERTAPVSSITIAEATEKLNAMRAERRLPLLSHNAALQRAADEQAQIMAETTRVSHTADPEQTLVIRLRRSGFGGGAGENLAGGPPNLDTVIAGWLKSPSHNKTMVNPDYVQFGIALRRGRSTTYNTYGTYWALLMGVRSPEGRA</sequence>
<dbReference type="SUPFAM" id="SSF55797">
    <property type="entry name" value="PR-1-like"/>
    <property type="match status" value="1"/>
</dbReference>
<evidence type="ECO:0000259" key="1">
    <source>
        <dbReference type="Pfam" id="PF00188"/>
    </source>
</evidence>
<reference evidence="2 3" key="1">
    <citation type="submission" date="2016-10" db="EMBL/GenBank/DDBJ databases">
        <authorList>
            <person name="de Groot N.N."/>
        </authorList>
    </citation>
    <scope>NUCLEOTIDE SEQUENCE [LARGE SCALE GENOMIC DNA]</scope>
    <source>
        <strain evidence="2 3">CGMCC 1.10267</strain>
    </source>
</reference>
<dbReference type="Gene3D" id="3.40.33.10">
    <property type="entry name" value="CAP"/>
    <property type="match status" value="1"/>
</dbReference>
<dbReference type="PANTHER" id="PTHR31157">
    <property type="entry name" value="SCP DOMAIN-CONTAINING PROTEIN"/>
    <property type="match status" value="1"/>
</dbReference>
<dbReference type="PANTHER" id="PTHR31157:SF1">
    <property type="entry name" value="SCP DOMAIN-CONTAINING PROTEIN"/>
    <property type="match status" value="1"/>
</dbReference>
<dbReference type="STRING" id="440168.SAMN04487974_10476"/>
<dbReference type="Pfam" id="PF00188">
    <property type="entry name" value="CAP"/>
    <property type="match status" value="1"/>
</dbReference>
<keyword evidence="3" id="KW-1185">Reference proteome</keyword>
<feature type="domain" description="SCP" evidence="1">
    <location>
        <begin position="19"/>
        <end position="134"/>
    </location>
</feature>
<dbReference type="EMBL" id="FNCS01000004">
    <property type="protein sequence ID" value="SDG57888.1"/>
    <property type="molecule type" value="Genomic_DNA"/>
</dbReference>
<accession>A0A1G7VEA4</accession>
<evidence type="ECO:0000313" key="3">
    <source>
        <dbReference type="Proteomes" id="UP000199495"/>
    </source>
</evidence>
<organism evidence="2 3">
    <name type="scientific">Pelagibacterium luteolum</name>
    <dbReference type="NCBI Taxonomy" id="440168"/>
    <lineage>
        <taxon>Bacteria</taxon>
        <taxon>Pseudomonadati</taxon>
        <taxon>Pseudomonadota</taxon>
        <taxon>Alphaproteobacteria</taxon>
        <taxon>Hyphomicrobiales</taxon>
        <taxon>Devosiaceae</taxon>
        <taxon>Pelagibacterium</taxon>
    </lineage>
</organism>
<dbReference type="AlphaFoldDB" id="A0A1G7VEA4"/>
<dbReference type="InterPro" id="IPR014044">
    <property type="entry name" value="CAP_dom"/>
</dbReference>
<protein>
    <submittedName>
        <fullName evidence="2">Cysteine-rich secretory protein family protein</fullName>
    </submittedName>
</protein>